<evidence type="ECO:0000313" key="2">
    <source>
        <dbReference type="Proteomes" id="UP001203852"/>
    </source>
</evidence>
<gene>
    <name evidence="1" type="ORF">EDD36DRAFT_414023</name>
</gene>
<comment type="caution">
    <text evidence="1">The sequence shown here is derived from an EMBL/GenBank/DDBJ whole genome shotgun (WGS) entry which is preliminary data.</text>
</comment>
<dbReference type="Proteomes" id="UP001203852">
    <property type="component" value="Unassembled WGS sequence"/>
</dbReference>
<dbReference type="AlphaFoldDB" id="A0AAN6E589"/>
<name>A0AAN6E589_9EURO</name>
<keyword evidence="2" id="KW-1185">Reference proteome</keyword>
<protein>
    <submittedName>
        <fullName evidence="1">Uncharacterized protein</fullName>
    </submittedName>
</protein>
<sequence length="212" mass="24063">MSIRMALGFRPADLRIHDDERDKHLKREPCKEIKLRQRIIAVQYSHTFNRIRKYKAGDIVDPSAGSDFFESIPADVITPARYCPLQLNHPDWTIKGVISPALAKGDAARAKTAAIVKSLLKWPEKYSYDIYMVLLEQETHCECHKSWKPKHDLEIVRTPGYQKATEMVRYKAAKKRNRKACLASSSSYELYAGCNALLTGRPGQAMSTIGIV</sequence>
<dbReference type="EMBL" id="MU404350">
    <property type="protein sequence ID" value="KAI1618341.1"/>
    <property type="molecule type" value="Genomic_DNA"/>
</dbReference>
<evidence type="ECO:0000313" key="1">
    <source>
        <dbReference type="EMBL" id="KAI1618341.1"/>
    </source>
</evidence>
<organism evidence="1 2">
    <name type="scientific">Exophiala viscosa</name>
    <dbReference type="NCBI Taxonomy" id="2486360"/>
    <lineage>
        <taxon>Eukaryota</taxon>
        <taxon>Fungi</taxon>
        <taxon>Dikarya</taxon>
        <taxon>Ascomycota</taxon>
        <taxon>Pezizomycotina</taxon>
        <taxon>Eurotiomycetes</taxon>
        <taxon>Chaetothyriomycetidae</taxon>
        <taxon>Chaetothyriales</taxon>
        <taxon>Herpotrichiellaceae</taxon>
        <taxon>Exophiala</taxon>
    </lineage>
</organism>
<proteinExistence type="predicted"/>
<accession>A0AAN6E589</accession>
<reference evidence="1" key="1">
    <citation type="journal article" date="2022" name="bioRxiv">
        <title>Deciphering the potential niche of two novel black yeast fungi from a biological soil crust based on their genomes, phenotypes, and melanin regulation.</title>
        <authorList>
            <consortium name="DOE Joint Genome Institute"/>
            <person name="Carr E.C."/>
            <person name="Barton Q."/>
            <person name="Grambo S."/>
            <person name="Sullivan M."/>
            <person name="Renfro C.M."/>
            <person name="Kuo A."/>
            <person name="Pangilinan J."/>
            <person name="Lipzen A."/>
            <person name="Keymanesh K."/>
            <person name="Savage E."/>
            <person name="Barry K."/>
            <person name="Grigoriev I.V."/>
            <person name="Riekhof W.R."/>
            <person name="Harris S.S."/>
        </authorList>
    </citation>
    <scope>NUCLEOTIDE SEQUENCE</scope>
    <source>
        <strain evidence="1">JF 03-4F</strain>
    </source>
</reference>